<dbReference type="AlphaFoldDB" id="A0A9P6MNW1"/>
<reference evidence="1" key="1">
    <citation type="journal article" date="2020" name="Fungal Divers.">
        <title>Resolving the Mortierellaceae phylogeny through synthesis of multi-gene phylogenetics and phylogenomics.</title>
        <authorList>
            <person name="Vandepol N."/>
            <person name="Liber J."/>
            <person name="Desiro A."/>
            <person name="Na H."/>
            <person name="Kennedy M."/>
            <person name="Barry K."/>
            <person name="Grigoriev I.V."/>
            <person name="Miller A.N."/>
            <person name="O'Donnell K."/>
            <person name="Stajich J.E."/>
            <person name="Bonito G."/>
        </authorList>
    </citation>
    <scope>NUCLEOTIDE SEQUENCE</scope>
    <source>
        <strain evidence="1">NRRL 2769</strain>
    </source>
</reference>
<organism evidence="1 2">
    <name type="scientific">Entomortierella chlamydospora</name>
    <dbReference type="NCBI Taxonomy" id="101097"/>
    <lineage>
        <taxon>Eukaryota</taxon>
        <taxon>Fungi</taxon>
        <taxon>Fungi incertae sedis</taxon>
        <taxon>Mucoromycota</taxon>
        <taxon>Mortierellomycotina</taxon>
        <taxon>Mortierellomycetes</taxon>
        <taxon>Mortierellales</taxon>
        <taxon>Mortierellaceae</taxon>
        <taxon>Entomortierella</taxon>
    </lineage>
</organism>
<name>A0A9P6MNW1_9FUNG</name>
<gene>
    <name evidence="1" type="ORF">BGZ80_003739</name>
</gene>
<dbReference type="Proteomes" id="UP000703661">
    <property type="component" value="Unassembled WGS sequence"/>
</dbReference>
<keyword evidence="2" id="KW-1185">Reference proteome</keyword>
<evidence type="ECO:0000313" key="1">
    <source>
        <dbReference type="EMBL" id="KAG0008205.1"/>
    </source>
</evidence>
<protein>
    <submittedName>
        <fullName evidence="1">Uncharacterized protein</fullName>
    </submittedName>
</protein>
<accession>A0A9P6MNW1</accession>
<dbReference type="EMBL" id="JAAAID010002001">
    <property type="protein sequence ID" value="KAG0008205.1"/>
    <property type="molecule type" value="Genomic_DNA"/>
</dbReference>
<comment type="caution">
    <text evidence="1">The sequence shown here is derived from an EMBL/GenBank/DDBJ whole genome shotgun (WGS) entry which is preliminary data.</text>
</comment>
<evidence type="ECO:0000313" key="2">
    <source>
        <dbReference type="Proteomes" id="UP000703661"/>
    </source>
</evidence>
<sequence length="87" mass="9716">MSHMQSLEHGDISDTGRKVDCVFMYQGIELSNIEFKRAEIGDTDLAIQNRKNVRLARCIQEAHASLGAEDPLVLLTDMHASLENCIT</sequence>
<proteinExistence type="predicted"/>